<accession>A0AA39N906</accession>
<feature type="compositionally biased region" description="Basic and acidic residues" evidence="1">
    <location>
        <begin position="186"/>
        <end position="196"/>
    </location>
</feature>
<evidence type="ECO:0000313" key="3">
    <source>
        <dbReference type="Proteomes" id="UP001175211"/>
    </source>
</evidence>
<feature type="compositionally biased region" description="Acidic residues" evidence="1">
    <location>
        <begin position="198"/>
        <end position="208"/>
    </location>
</feature>
<feature type="compositionally biased region" description="Acidic residues" evidence="1">
    <location>
        <begin position="389"/>
        <end position="403"/>
    </location>
</feature>
<evidence type="ECO:0000313" key="2">
    <source>
        <dbReference type="EMBL" id="KAK0461224.1"/>
    </source>
</evidence>
<feature type="compositionally biased region" description="Polar residues" evidence="1">
    <location>
        <begin position="296"/>
        <end position="338"/>
    </location>
</feature>
<feature type="region of interest" description="Disordered" evidence="1">
    <location>
        <begin position="76"/>
        <end position="485"/>
    </location>
</feature>
<keyword evidence="3" id="KW-1185">Reference proteome</keyword>
<dbReference type="AlphaFoldDB" id="A0AA39N906"/>
<feature type="compositionally biased region" description="Acidic residues" evidence="1">
    <location>
        <begin position="108"/>
        <end position="119"/>
    </location>
</feature>
<dbReference type="EMBL" id="JAUEPS010000011">
    <property type="protein sequence ID" value="KAK0461224.1"/>
    <property type="molecule type" value="Genomic_DNA"/>
</dbReference>
<feature type="compositionally biased region" description="Polar residues" evidence="1">
    <location>
        <begin position="413"/>
        <end position="436"/>
    </location>
</feature>
<evidence type="ECO:0000256" key="1">
    <source>
        <dbReference type="SAM" id="MobiDB-lite"/>
    </source>
</evidence>
<comment type="caution">
    <text evidence="2">The sequence shown here is derived from an EMBL/GenBank/DDBJ whole genome shotgun (WGS) entry which is preliminary data.</text>
</comment>
<feature type="compositionally biased region" description="Acidic residues" evidence="1">
    <location>
        <begin position="455"/>
        <end position="468"/>
    </location>
</feature>
<name>A0AA39N906_ARMTA</name>
<gene>
    <name evidence="2" type="ORF">EV420DRAFT_187276</name>
</gene>
<protein>
    <submittedName>
        <fullName evidence="2">Uncharacterized protein</fullName>
    </submittedName>
</protein>
<dbReference type="Proteomes" id="UP001175211">
    <property type="component" value="Unassembled WGS sequence"/>
</dbReference>
<sequence>MFSVLLPAPHLWERESPHLGRRTVIVKVVASPDEGSSSRGVPLNAIISEDDEELTALIRGPKRGRLDVSQILSVVAASGDEDDDVGELEEEEEMQPKYRSFAAADASSSEDEIEDEDVPDAVPVTDRPASVPLLASSTSKERSSTSPSMRSSATDLKDITSKDSKQHVGDGDHPVDGAPVPDTPGEESHTPRKPPTEPEPDSPIESFDEPQQTLQARVGSPSRPNGLLKRMKGKSASLSPQQSRLRPLMLSQKGKLGGVSEEVDPKIVSQLPSTHPPALLKPIDLDNAPKPVSPQPRRQSLDTWEILKTSSPNTDADSSLNYDELVSMNQDELTSSTPNDRRLAPQVTKRQTADSSDLHDSQPTDDPLFLPSESQRPFPYSQYQAGTDDQVDANDSDDEDEVEATVKSGPDVTASSFRRLTDIGSQRSFFSSQTPGWQKADFSRPTLQDLYGNGPEDESDSSDEDNDSGDEKTSHIPQSRRAGAK</sequence>
<proteinExistence type="predicted"/>
<feature type="compositionally biased region" description="Basic and acidic residues" evidence="1">
    <location>
        <begin position="155"/>
        <end position="175"/>
    </location>
</feature>
<organism evidence="2 3">
    <name type="scientific">Armillaria tabescens</name>
    <name type="common">Ringless honey mushroom</name>
    <name type="synonym">Agaricus tabescens</name>
    <dbReference type="NCBI Taxonomy" id="1929756"/>
    <lineage>
        <taxon>Eukaryota</taxon>
        <taxon>Fungi</taxon>
        <taxon>Dikarya</taxon>
        <taxon>Basidiomycota</taxon>
        <taxon>Agaricomycotina</taxon>
        <taxon>Agaricomycetes</taxon>
        <taxon>Agaricomycetidae</taxon>
        <taxon>Agaricales</taxon>
        <taxon>Marasmiineae</taxon>
        <taxon>Physalacriaceae</taxon>
        <taxon>Desarmillaria</taxon>
    </lineage>
</organism>
<reference evidence="2" key="1">
    <citation type="submission" date="2023-06" db="EMBL/GenBank/DDBJ databases">
        <authorList>
            <consortium name="Lawrence Berkeley National Laboratory"/>
            <person name="Ahrendt S."/>
            <person name="Sahu N."/>
            <person name="Indic B."/>
            <person name="Wong-Bajracharya J."/>
            <person name="Merenyi Z."/>
            <person name="Ke H.-M."/>
            <person name="Monk M."/>
            <person name="Kocsube S."/>
            <person name="Drula E."/>
            <person name="Lipzen A."/>
            <person name="Balint B."/>
            <person name="Henrissat B."/>
            <person name="Andreopoulos B."/>
            <person name="Martin F.M."/>
            <person name="Harder C.B."/>
            <person name="Rigling D."/>
            <person name="Ford K.L."/>
            <person name="Foster G.D."/>
            <person name="Pangilinan J."/>
            <person name="Papanicolaou A."/>
            <person name="Barry K."/>
            <person name="LaButti K."/>
            <person name="Viragh M."/>
            <person name="Koriabine M."/>
            <person name="Yan M."/>
            <person name="Riley R."/>
            <person name="Champramary S."/>
            <person name="Plett K.L."/>
            <person name="Tsai I.J."/>
            <person name="Slot J."/>
            <person name="Sipos G."/>
            <person name="Plett J."/>
            <person name="Nagy L.G."/>
            <person name="Grigoriev I.V."/>
        </authorList>
    </citation>
    <scope>NUCLEOTIDE SEQUENCE</scope>
    <source>
        <strain evidence="2">CCBAS 213</strain>
    </source>
</reference>
<feature type="compositionally biased region" description="Acidic residues" evidence="1">
    <location>
        <begin position="79"/>
        <end position="93"/>
    </location>
</feature>
<dbReference type="GeneID" id="85364679"/>
<dbReference type="RefSeq" id="XP_060333121.1">
    <property type="nucleotide sequence ID" value="XM_060481131.1"/>
</dbReference>